<dbReference type="OMA" id="YDGCRCG"/>
<dbReference type="GO" id="GO:1900150">
    <property type="term" value="P:regulation of defense response to fungus"/>
    <property type="evidence" value="ECO:0007669"/>
    <property type="project" value="InterPro"/>
</dbReference>
<proteinExistence type="predicted"/>
<name>A0A078H3Z9_BRANA</name>
<dbReference type="AlphaFoldDB" id="A0A078H3Z9"/>
<sequence length="221" mass="24535">MAEKGKKKVFVYMGYICFVWIKKKFDLMSISIKQVTMMKEIRDQWFDEKSNIVVIKVVCCSPERIMDKLCSKGGGSIKTIEIIEPPKPPPAQPSQKSKEIEKSNQTKESEKHTTSAPATAPSHAPAPKQPGPPPPPGPLPQPVPMMPQGQPVAMCCWPYYDGFGGGPAFYGYGMLLPQPYEYYGRPVYDSWGGGPPPGYRPCHLTRCNSFSEDNPQSCSIM</sequence>
<dbReference type="EMBL" id="LK032290">
    <property type="protein sequence ID" value="CDY32237.1"/>
    <property type="molecule type" value="Genomic_DNA"/>
</dbReference>
<evidence type="ECO:0000313" key="2">
    <source>
        <dbReference type="EMBL" id="CDY32237.1"/>
    </source>
</evidence>
<dbReference type="PANTHER" id="PTHR47488">
    <property type="entry name" value="HEAVY METAL TRANSPORT/DETOXIFICATION SUPERFAMILY PROTEIN"/>
    <property type="match status" value="1"/>
</dbReference>
<protein>
    <submittedName>
        <fullName evidence="2">BnaA01g17470D protein</fullName>
    </submittedName>
</protein>
<accession>A0A078H3Z9</accession>
<feature type="region of interest" description="Disordered" evidence="1">
    <location>
        <begin position="80"/>
        <end position="144"/>
    </location>
</feature>
<reference evidence="2 3" key="1">
    <citation type="journal article" date="2014" name="Science">
        <title>Plant genetics. Early allopolyploid evolution in the post-Neolithic Brassica napus oilseed genome.</title>
        <authorList>
            <person name="Chalhoub B."/>
            <person name="Denoeud F."/>
            <person name="Liu S."/>
            <person name="Parkin I.A."/>
            <person name="Tang H."/>
            <person name="Wang X."/>
            <person name="Chiquet J."/>
            <person name="Belcram H."/>
            <person name="Tong C."/>
            <person name="Samans B."/>
            <person name="Correa M."/>
            <person name="Da Silva C."/>
            <person name="Just J."/>
            <person name="Falentin C."/>
            <person name="Koh C.S."/>
            <person name="Le Clainche I."/>
            <person name="Bernard M."/>
            <person name="Bento P."/>
            <person name="Noel B."/>
            <person name="Labadie K."/>
            <person name="Alberti A."/>
            <person name="Charles M."/>
            <person name="Arnaud D."/>
            <person name="Guo H."/>
            <person name="Daviaud C."/>
            <person name="Alamery S."/>
            <person name="Jabbari K."/>
            <person name="Zhao M."/>
            <person name="Edger P.P."/>
            <person name="Chelaifa H."/>
            <person name="Tack D."/>
            <person name="Lassalle G."/>
            <person name="Mestiri I."/>
            <person name="Schnel N."/>
            <person name="Le Paslier M.C."/>
            <person name="Fan G."/>
            <person name="Renault V."/>
            <person name="Bayer P.E."/>
            <person name="Golicz A.A."/>
            <person name="Manoli S."/>
            <person name="Lee T.H."/>
            <person name="Thi V.H."/>
            <person name="Chalabi S."/>
            <person name="Hu Q."/>
            <person name="Fan C."/>
            <person name="Tollenaere R."/>
            <person name="Lu Y."/>
            <person name="Battail C."/>
            <person name="Shen J."/>
            <person name="Sidebottom C.H."/>
            <person name="Wang X."/>
            <person name="Canaguier A."/>
            <person name="Chauveau A."/>
            <person name="Berard A."/>
            <person name="Deniot G."/>
            <person name="Guan M."/>
            <person name="Liu Z."/>
            <person name="Sun F."/>
            <person name="Lim Y.P."/>
            <person name="Lyons E."/>
            <person name="Town C.D."/>
            <person name="Bancroft I."/>
            <person name="Wang X."/>
            <person name="Meng J."/>
            <person name="Ma J."/>
            <person name="Pires J.C."/>
            <person name="King G.J."/>
            <person name="Brunel D."/>
            <person name="Delourme R."/>
            <person name="Renard M."/>
            <person name="Aury J.M."/>
            <person name="Adams K.L."/>
            <person name="Batley J."/>
            <person name="Snowdon R.J."/>
            <person name="Tost J."/>
            <person name="Edwards D."/>
            <person name="Zhou Y."/>
            <person name="Hua W."/>
            <person name="Sharpe A.G."/>
            <person name="Paterson A.H."/>
            <person name="Guan C."/>
            <person name="Wincker P."/>
        </authorList>
    </citation>
    <scope>NUCLEOTIDE SEQUENCE [LARGE SCALE GENOMIC DNA]</scope>
    <source>
        <strain evidence="3">cv. Darmor-bzh</strain>
    </source>
</reference>
<keyword evidence="3" id="KW-1185">Reference proteome</keyword>
<dbReference type="InterPro" id="IPR044169">
    <property type="entry name" value="PI21"/>
</dbReference>
<evidence type="ECO:0000313" key="3">
    <source>
        <dbReference type="Proteomes" id="UP000028999"/>
    </source>
</evidence>
<feature type="compositionally biased region" description="Pro residues" evidence="1">
    <location>
        <begin position="127"/>
        <end position="144"/>
    </location>
</feature>
<dbReference type="PaxDb" id="3708-A0A078H3Z9"/>
<feature type="compositionally biased region" description="Low complexity" evidence="1">
    <location>
        <begin position="114"/>
        <end position="126"/>
    </location>
</feature>
<dbReference type="STRING" id="3708.A0A078H3Z9"/>
<gene>
    <name evidence="2" type="primary">BnaA01g17470D</name>
    <name evidence="2" type="ORF">GSBRNA2T00051676001</name>
</gene>
<feature type="compositionally biased region" description="Basic and acidic residues" evidence="1">
    <location>
        <begin position="96"/>
        <end position="113"/>
    </location>
</feature>
<dbReference type="Gramene" id="CDY32237">
    <property type="protein sequence ID" value="CDY32237"/>
    <property type="gene ID" value="GSBRNA2T00051676001"/>
</dbReference>
<dbReference type="PANTHER" id="PTHR47488:SF13">
    <property type="entry name" value="BNAA01G17470D PROTEIN"/>
    <property type="match status" value="1"/>
</dbReference>
<organism evidence="2 3">
    <name type="scientific">Brassica napus</name>
    <name type="common">Rape</name>
    <dbReference type="NCBI Taxonomy" id="3708"/>
    <lineage>
        <taxon>Eukaryota</taxon>
        <taxon>Viridiplantae</taxon>
        <taxon>Streptophyta</taxon>
        <taxon>Embryophyta</taxon>
        <taxon>Tracheophyta</taxon>
        <taxon>Spermatophyta</taxon>
        <taxon>Magnoliopsida</taxon>
        <taxon>eudicotyledons</taxon>
        <taxon>Gunneridae</taxon>
        <taxon>Pentapetalae</taxon>
        <taxon>rosids</taxon>
        <taxon>malvids</taxon>
        <taxon>Brassicales</taxon>
        <taxon>Brassicaceae</taxon>
        <taxon>Brassiceae</taxon>
        <taxon>Brassica</taxon>
    </lineage>
</organism>
<evidence type="ECO:0000256" key="1">
    <source>
        <dbReference type="SAM" id="MobiDB-lite"/>
    </source>
</evidence>
<dbReference type="Proteomes" id="UP000028999">
    <property type="component" value="Unassembled WGS sequence"/>
</dbReference>